<dbReference type="SUPFAM" id="SSF48403">
    <property type="entry name" value="Ankyrin repeat"/>
    <property type="match status" value="1"/>
</dbReference>
<dbReference type="InterPro" id="IPR036770">
    <property type="entry name" value="Ankyrin_rpt-contain_sf"/>
</dbReference>
<accession>A0A9N8DPQ4</accession>
<proteinExistence type="predicted"/>
<protein>
    <submittedName>
        <fullName evidence="2">Ankyrin Repeat</fullName>
    </submittedName>
</protein>
<keyword evidence="3" id="KW-1185">Reference proteome</keyword>
<dbReference type="SUPFAM" id="SSF52047">
    <property type="entry name" value="RNI-like"/>
    <property type="match status" value="1"/>
</dbReference>
<dbReference type="AlphaFoldDB" id="A0A9N8DPQ4"/>
<dbReference type="Proteomes" id="UP001153069">
    <property type="component" value="Unassembled WGS sequence"/>
</dbReference>
<evidence type="ECO:0000313" key="2">
    <source>
        <dbReference type="EMBL" id="CAB9506409.1"/>
    </source>
</evidence>
<reference evidence="2" key="1">
    <citation type="submission" date="2020-06" db="EMBL/GenBank/DDBJ databases">
        <authorList>
            <consortium name="Plant Systems Biology data submission"/>
        </authorList>
    </citation>
    <scope>NUCLEOTIDE SEQUENCE</scope>
    <source>
        <strain evidence="2">D6</strain>
    </source>
</reference>
<evidence type="ECO:0000256" key="1">
    <source>
        <dbReference type="SAM" id="MobiDB-lite"/>
    </source>
</evidence>
<dbReference type="Gene3D" id="1.25.40.20">
    <property type="entry name" value="Ankyrin repeat-containing domain"/>
    <property type="match status" value="1"/>
</dbReference>
<feature type="region of interest" description="Disordered" evidence="1">
    <location>
        <begin position="1"/>
        <end position="31"/>
    </location>
</feature>
<feature type="region of interest" description="Disordered" evidence="1">
    <location>
        <begin position="590"/>
        <end position="611"/>
    </location>
</feature>
<comment type="caution">
    <text evidence="2">The sequence shown here is derived from an EMBL/GenBank/DDBJ whole genome shotgun (WGS) entry which is preliminary data.</text>
</comment>
<organism evidence="2 3">
    <name type="scientific">Seminavis robusta</name>
    <dbReference type="NCBI Taxonomy" id="568900"/>
    <lineage>
        <taxon>Eukaryota</taxon>
        <taxon>Sar</taxon>
        <taxon>Stramenopiles</taxon>
        <taxon>Ochrophyta</taxon>
        <taxon>Bacillariophyta</taxon>
        <taxon>Bacillariophyceae</taxon>
        <taxon>Bacillariophycidae</taxon>
        <taxon>Naviculales</taxon>
        <taxon>Naviculaceae</taxon>
        <taxon>Seminavis</taxon>
    </lineage>
</organism>
<feature type="compositionally biased region" description="Basic and acidic residues" evidence="1">
    <location>
        <begin position="10"/>
        <end position="21"/>
    </location>
</feature>
<feature type="compositionally biased region" description="Polar residues" evidence="1">
    <location>
        <begin position="590"/>
        <end position="599"/>
    </location>
</feature>
<name>A0A9N8DPQ4_9STRA</name>
<sequence>MATTTTETTTMKEEDARQRQEEETEEEARNKVRSILCNSVSTPRQREQALELLQAHPALASQVYRETTNESPCLDTNYTPLAYFILTGAPVQQIATVYALAPSAITYTNARGRLPLHDACSLSASCNVIFFLAQEFPKAASIPDDCGLYPFHHALRARRPQPTLRMLLDLYPPALETRDFGGHLPLERALLEGHHADVLQLLFRRITTTTKQYRLFKSIDGTLSLVQGVSVLLPQLQAFHCELDTTWSTDAWTALVGQALAQDNTSIETLSLRLVRTLFYDAKAAESLRALLQSPTSNVRQLTLLGQAKPWHWDDETDAQSFQALHDGLTVRTSIGMPTRLKELRLCHFKLADTRLLSSLVASPQCPANVSLENIVVMNQEQQDGHACTSWSPLENNSRVRRLSLKSITGQWVCELLQDMLQRASLRHLAVESCHARGLSLVLLDFLRQTPMESLTAINLPSRDKTEDPYLPLTRALNDNTHLIKYHIQETLNNSDVHQDNNTAALASLLAQKNTTLQDTSIILSERRQPTTDEQIWYYTLLNRVGRKEAWDSGTSRECLTEQLCRTTMTNDLLDEDLFNAQYGLLRQNPSIWSSSPPNTRLAGRKRKSPI</sequence>
<dbReference type="EMBL" id="CAICTM010000265">
    <property type="protein sequence ID" value="CAB9506409.1"/>
    <property type="molecule type" value="Genomic_DNA"/>
</dbReference>
<gene>
    <name evidence="2" type="ORF">SEMRO_266_G103030.1</name>
</gene>
<evidence type="ECO:0000313" key="3">
    <source>
        <dbReference type="Proteomes" id="UP001153069"/>
    </source>
</evidence>